<dbReference type="SUPFAM" id="SSF54523">
    <property type="entry name" value="Pili subunits"/>
    <property type="match status" value="1"/>
</dbReference>
<dbReference type="InterPro" id="IPR045584">
    <property type="entry name" value="Pilin-like"/>
</dbReference>
<keyword evidence="3" id="KW-1185">Reference proteome</keyword>
<keyword evidence="1" id="KW-0812">Transmembrane</keyword>
<keyword evidence="1" id="KW-1133">Transmembrane helix</keyword>
<reference evidence="2 3" key="1">
    <citation type="submission" date="2019-04" db="EMBL/GenBank/DDBJ databases">
        <title>Saccharibacteria TM7 genomes.</title>
        <authorList>
            <person name="Bor B."/>
            <person name="He X."/>
            <person name="Chen T."/>
            <person name="Dewhirst F.E."/>
        </authorList>
    </citation>
    <scope>NUCLEOTIDE SEQUENCE [LARGE SCALE GENOMIC DNA]</scope>
    <source>
        <strain evidence="2 3">BB001</strain>
    </source>
</reference>
<proteinExistence type="predicted"/>
<accession>A0A4P9A3J5</accession>
<dbReference type="EMBL" id="CP040004">
    <property type="protein sequence ID" value="QCT42390.1"/>
    <property type="molecule type" value="Genomic_DNA"/>
</dbReference>
<evidence type="ECO:0000313" key="2">
    <source>
        <dbReference type="EMBL" id="QCT42390.1"/>
    </source>
</evidence>
<dbReference type="Gene3D" id="3.30.700.10">
    <property type="entry name" value="Glycoprotein, Type 4 Pilin"/>
    <property type="match status" value="1"/>
</dbReference>
<dbReference type="InterPro" id="IPR012902">
    <property type="entry name" value="N_methyl_site"/>
</dbReference>
<dbReference type="OrthoDB" id="5296638at2"/>
<keyword evidence="1" id="KW-0472">Membrane</keyword>
<feature type="transmembrane region" description="Helical" evidence="1">
    <location>
        <begin position="6"/>
        <end position="28"/>
    </location>
</feature>
<protein>
    <submittedName>
        <fullName evidence="2">Prepilin-type N-terminal cleavage/methylation domain-containing protein</fullName>
    </submittedName>
</protein>
<dbReference type="AlphaFoldDB" id="A0A4P9A3J5"/>
<organism evidence="2 3">
    <name type="scientific">Candidatus Nanosynbacter featherlites</name>
    <dbReference type="NCBI Taxonomy" id="2572088"/>
    <lineage>
        <taxon>Bacteria</taxon>
        <taxon>Candidatus Saccharimonadota</taxon>
        <taxon>Candidatus Saccharimonadia</taxon>
        <taxon>Candidatus Nanosynbacterales</taxon>
        <taxon>Candidatus Nanosynbacteraceae</taxon>
        <taxon>Candidatus Nanosynbacter</taxon>
    </lineage>
</organism>
<gene>
    <name evidence="2" type="ORF">FBF37_02850</name>
</gene>
<sequence length="116" mass="12611">MKRGFTIIELIIMITVMAILTTIGIISYGNWRQKSLRDAITADLKSAAQAMEQYRNFHNAYPTLPAGASIPNYNGGPVHVYIQGADGKEFCIEATRGSQKMHITSKSSNVSDGGCS</sequence>
<evidence type="ECO:0000313" key="3">
    <source>
        <dbReference type="Proteomes" id="UP000310639"/>
    </source>
</evidence>
<dbReference type="KEGG" id="nft:FBF37_02850"/>
<dbReference type="NCBIfam" id="TIGR02532">
    <property type="entry name" value="IV_pilin_GFxxxE"/>
    <property type="match status" value="1"/>
</dbReference>
<evidence type="ECO:0000256" key="1">
    <source>
        <dbReference type="SAM" id="Phobius"/>
    </source>
</evidence>
<name>A0A4P9A3J5_9BACT</name>
<dbReference type="Proteomes" id="UP000310639">
    <property type="component" value="Chromosome"/>
</dbReference>